<gene>
    <name evidence="4" type="ORF">GCM10011519_22090</name>
</gene>
<reference evidence="4" key="2">
    <citation type="submission" date="2020-09" db="EMBL/GenBank/DDBJ databases">
        <authorList>
            <person name="Sun Q."/>
            <person name="Zhou Y."/>
        </authorList>
    </citation>
    <scope>NUCLEOTIDE SEQUENCE</scope>
    <source>
        <strain evidence="4">CGMCC 1.16067</strain>
    </source>
</reference>
<dbReference type="Pfam" id="PF13539">
    <property type="entry name" value="Peptidase_M15_4"/>
    <property type="match status" value="1"/>
</dbReference>
<reference evidence="4" key="1">
    <citation type="journal article" date="2014" name="Int. J. Syst. Evol. Microbiol.">
        <title>Complete genome sequence of Corynebacterium casei LMG S-19264T (=DSM 44701T), isolated from a smear-ripened cheese.</title>
        <authorList>
            <consortium name="US DOE Joint Genome Institute (JGI-PGF)"/>
            <person name="Walter F."/>
            <person name="Albersmeier A."/>
            <person name="Kalinowski J."/>
            <person name="Ruckert C."/>
        </authorList>
    </citation>
    <scope>NUCLEOTIDE SEQUENCE</scope>
    <source>
        <strain evidence="4">CGMCC 1.16067</strain>
    </source>
</reference>
<sequence>MITGTGVRARTLTAALAAGALLLGAAGCGTRQDDVETSSQKGEPSATATPSSDVPTVDGLAMDMPPALSQPAVSADILVTGSSSLSKDAVEKVAKLRGVTDTDSFSLANFYDEERPVSYAAVDPATFRRFTPAGSAKTQAVWQRVAGGEMAVDPAVGKRLEDDKGYVRMGTAEDADRVHVGAYAPLVARASGKSVIDAVVNEKWASELGMKKDNALLVSTGATAPREVYSTIQKIMGKDASVQILGVDLKIGQQLTAVVTGGSVTGSLDTLRYTATAGGGVRVDPAWVAKYIRTEEVPILGRVTCNKVMLPELRAALTEVVQRGLADKIHPGEYAGCFVPKFIAGTSQLSFHSFGTALDMNVPGNQRGTVGEMDRTVVAIFKKWGFAWGGDWSYTDPMHFELHKVVEAR</sequence>
<name>A0A917BKM5_9ACTN</name>
<feature type="domain" description="Peptidase M15C" evidence="3">
    <location>
        <begin position="345"/>
        <end position="402"/>
    </location>
</feature>
<keyword evidence="2" id="KW-0732">Signal</keyword>
<feature type="chain" id="PRO_5038801973" description="Peptidase M15C domain-containing protein" evidence="2">
    <location>
        <begin position="26"/>
        <end position="409"/>
    </location>
</feature>
<evidence type="ECO:0000259" key="3">
    <source>
        <dbReference type="Pfam" id="PF13539"/>
    </source>
</evidence>
<dbReference type="GO" id="GO:0008233">
    <property type="term" value="F:peptidase activity"/>
    <property type="evidence" value="ECO:0007669"/>
    <property type="project" value="InterPro"/>
</dbReference>
<dbReference type="Proteomes" id="UP000649179">
    <property type="component" value="Unassembled WGS sequence"/>
</dbReference>
<keyword evidence="5" id="KW-1185">Reference proteome</keyword>
<dbReference type="Gene3D" id="3.30.1380.10">
    <property type="match status" value="1"/>
</dbReference>
<dbReference type="InterPro" id="IPR009045">
    <property type="entry name" value="Zn_M74/Hedgehog-like"/>
</dbReference>
<evidence type="ECO:0000256" key="2">
    <source>
        <dbReference type="SAM" id="SignalP"/>
    </source>
</evidence>
<dbReference type="RefSeq" id="WP_188779813.1">
    <property type="nucleotide sequence ID" value="NZ_BMKQ01000001.1"/>
</dbReference>
<dbReference type="AlphaFoldDB" id="A0A917BKM5"/>
<evidence type="ECO:0000256" key="1">
    <source>
        <dbReference type="SAM" id="MobiDB-lite"/>
    </source>
</evidence>
<feature type="signal peptide" evidence="2">
    <location>
        <begin position="1"/>
        <end position="25"/>
    </location>
</feature>
<protein>
    <recommendedName>
        <fullName evidence="3">Peptidase M15C domain-containing protein</fullName>
    </recommendedName>
</protein>
<organism evidence="4 5">
    <name type="scientific">Marmoricola endophyticus</name>
    <dbReference type="NCBI Taxonomy" id="2040280"/>
    <lineage>
        <taxon>Bacteria</taxon>
        <taxon>Bacillati</taxon>
        <taxon>Actinomycetota</taxon>
        <taxon>Actinomycetes</taxon>
        <taxon>Propionibacteriales</taxon>
        <taxon>Nocardioidaceae</taxon>
        <taxon>Marmoricola</taxon>
    </lineage>
</organism>
<dbReference type="EMBL" id="BMKQ01000001">
    <property type="protein sequence ID" value="GGF47628.1"/>
    <property type="molecule type" value="Genomic_DNA"/>
</dbReference>
<feature type="compositionally biased region" description="Polar residues" evidence="1">
    <location>
        <begin position="37"/>
        <end position="54"/>
    </location>
</feature>
<evidence type="ECO:0000313" key="5">
    <source>
        <dbReference type="Proteomes" id="UP000649179"/>
    </source>
</evidence>
<proteinExistence type="predicted"/>
<dbReference type="InterPro" id="IPR039561">
    <property type="entry name" value="Peptidase_M15C"/>
</dbReference>
<dbReference type="SUPFAM" id="SSF55166">
    <property type="entry name" value="Hedgehog/DD-peptidase"/>
    <property type="match status" value="1"/>
</dbReference>
<accession>A0A917BKM5</accession>
<feature type="region of interest" description="Disordered" evidence="1">
    <location>
        <begin position="31"/>
        <end position="65"/>
    </location>
</feature>
<comment type="caution">
    <text evidence="4">The sequence shown here is derived from an EMBL/GenBank/DDBJ whole genome shotgun (WGS) entry which is preliminary data.</text>
</comment>
<evidence type="ECO:0000313" key="4">
    <source>
        <dbReference type="EMBL" id="GGF47628.1"/>
    </source>
</evidence>